<dbReference type="GO" id="GO:0006355">
    <property type="term" value="P:regulation of DNA-templated transcription"/>
    <property type="evidence" value="ECO:0007669"/>
    <property type="project" value="InterPro"/>
</dbReference>
<reference evidence="5 6" key="1">
    <citation type="submission" date="2020-02" db="EMBL/GenBank/DDBJ databases">
        <title>Genome sequence of Roseobacter ponti.</title>
        <authorList>
            <person name="Hollensteiner J."/>
            <person name="Schneider D."/>
            <person name="Poehlein A."/>
            <person name="Daniel R."/>
        </authorList>
    </citation>
    <scope>NUCLEOTIDE SEQUENCE [LARGE SCALE GENOMIC DNA]</scope>
    <source>
        <strain evidence="5 6">DSM 106830</strain>
    </source>
</reference>
<dbReference type="GO" id="GO:0003677">
    <property type="term" value="F:DNA binding"/>
    <property type="evidence" value="ECO:0007669"/>
    <property type="project" value="UniProtKB-KW"/>
</dbReference>
<dbReference type="Pfam" id="PF13545">
    <property type="entry name" value="HTH_Crp_2"/>
    <property type="match status" value="1"/>
</dbReference>
<protein>
    <submittedName>
        <fullName evidence="5">Crp/Fnr family transcriptional regulator</fullName>
    </submittedName>
</protein>
<feature type="domain" description="HTH crp-type" evidence="4">
    <location>
        <begin position="149"/>
        <end position="223"/>
    </location>
</feature>
<evidence type="ECO:0000256" key="2">
    <source>
        <dbReference type="ARBA" id="ARBA00023125"/>
    </source>
</evidence>
<evidence type="ECO:0000256" key="3">
    <source>
        <dbReference type="ARBA" id="ARBA00023163"/>
    </source>
</evidence>
<evidence type="ECO:0000313" key="6">
    <source>
        <dbReference type="Proteomes" id="UP000503308"/>
    </source>
</evidence>
<keyword evidence="3" id="KW-0804">Transcription</keyword>
<dbReference type="PROSITE" id="PS51063">
    <property type="entry name" value="HTH_CRP_2"/>
    <property type="match status" value="1"/>
</dbReference>
<dbReference type="Pfam" id="PF00027">
    <property type="entry name" value="cNMP_binding"/>
    <property type="match status" value="1"/>
</dbReference>
<accession>A0A858SPQ2</accession>
<dbReference type="InterPro" id="IPR014710">
    <property type="entry name" value="RmlC-like_jellyroll"/>
</dbReference>
<sequence>MTTTCKNCPLRTQPVFLGMSTEDVGRTQRFKSGELTVDPGTHILNEGSNTPQLFTALSGMGVRYKTLPDGRKQVINLIFPGDFIGLQAGVMGEMSHSVEATTEMTLCVFDRGSFYEWFSANPTRAFDLTWLAATEEHFLGEALLTLGQRSAIGALAWAMVRLYARGEGTGLVRNGAMPLPFRQQDIADALGLSLVHTNKTLAKLRERDLLSWSDGILRIYDKPALMEIAQMDTAKAPRRPLI</sequence>
<dbReference type="RefSeq" id="WP_169638897.1">
    <property type="nucleotide sequence ID" value="NZ_CP048788.1"/>
</dbReference>
<dbReference type="Proteomes" id="UP000503308">
    <property type="component" value="Chromosome"/>
</dbReference>
<dbReference type="SMART" id="SM00419">
    <property type="entry name" value="HTH_CRP"/>
    <property type="match status" value="1"/>
</dbReference>
<keyword evidence="2" id="KW-0238">DNA-binding</keyword>
<dbReference type="SUPFAM" id="SSF46785">
    <property type="entry name" value="Winged helix' DNA-binding domain"/>
    <property type="match status" value="1"/>
</dbReference>
<gene>
    <name evidence="5" type="ORF">G3256_00095</name>
</gene>
<organism evidence="5 6">
    <name type="scientific">Roseobacter ponti</name>
    <dbReference type="NCBI Taxonomy" id="1891787"/>
    <lineage>
        <taxon>Bacteria</taxon>
        <taxon>Pseudomonadati</taxon>
        <taxon>Pseudomonadota</taxon>
        <taxon>Alphaproteobacteria</taxon>
        <taxon>Rhodobacterales</taxon>
        <taxon>Roseobacteraceae</taxon>
        <taxon>Roseobacter</taxon>
    </lineage>
</organism>
<dbReference type="InterPro" id="IPR036390">
    <property type="entry name" value="WH_DNA-bd_sf"/>
</dbReference>
<dbReference type="EMBL" id="CP048788">
    <property type="protein sequence ID" value="QJF49673.1"/>
    <property type="molecule type" value="Genomic_DNA"/>
</dbReference>
<keyword evidence="6" id="KW-1185">Reference proteome</keyword>
<dbReference type="CDD" id="cd00038">
    <property type="entry name" value="CAP_ED"/>
    <property type="match status" value="1"/>
</dbReference>
<proteinExistence type="predicted"/>
<evidence type="ECO:0000256" key="1">
    <source>
        <dbReference type="ARBA" id="ARBA00023015"/>
    </source>
</evidence>
<dbReference type="InterPro" id="IPR036388">
    <property type="entry name" value="WH-like_DNA-bd_sf"/>
</dbReference>
<evidence type="ECO:0000313" key="5">
    <source>
        <dbReference type="EMBL" id="QJF49673.1"/>
    </source>
</evidence>
<dbReference type="InterPro" id="IPR018490">
    <property type="entry name" value="cNMP-bd_dom_sf"/>
</dbReference>
<dbReference type="InterPro" id="IPR000595">
    <property type="entry name" value="cNMP-bd_dom"/>
</dbReference>
<evidence type="ECO:0000259" key="4">
    <source>
        <dbReference type="PROSITE" id="PS51063"/>
    </source>
</evidence>
<dbReference type="SUPFAM" id="SSF51206">
    <property type="entry name" value="cAMP-binding domain-like"/>
    <property type="match status" value="1"/>
</dbReference>
<dbReference type="AlphaFoldDB" id="A0A858SPQ2"/>
<dbReference type="Gene3D" id="2.60.120.10">
    <property type="entry name" value="Jelly Rolls"/>
    <property type="match status" value="1"/>
</dbReference>
<dbReference type="KEGG" id="rpon:G3256_00095"/>
<keyword evidence="1" id="KW-0805">Transcription regulation</keyword>
<dbReference type="InterPro" id="IPR012318">
    <property type="entry name" value="HTH_CRP"/>
</dbReference>
<dbReference type="Gene3D" id="1.10.10.10">
    <property type="entry name" value="Winged helix-like DNA-binding domain superfamily/Winged helix DNA-binding domain"/>
    <property type="match status" value="1"/>
</dbReference>
<name>A0A858SPQ2_9RHOB</name>